<gene>
    <name evidence="1" type="ORF">MBHS_04055</name>
</gene>
<keyword evidence="2" id="KW-1185">Reference proteome</keyword>
<organism evidence="1 2">
    <name type="scientific">Candidatus Venteria ishoeyi</name>
    <dbReference type="NCBI Taxonomy" id="1899563"/>
    <lineage>
        <taxon>Bacteria</taxon>
        <taxon>Pseudomonadati</taxon>
        <taxon>Pseudomonadota</taxon>
        <taxon>Gammaproteobacteria</taxon>
        <taxon>Thiotrichales</taxon>
        <taxon>Thiotrichaceae</taxon>
        <taxon>Venteria</taxon>
    </lineage>
</organism>
<dbReference type="AlphaFoldDB" id="A0A1H6FGK4"/>
<dbReference type="EMBL" id="FMSV02000544">
    <property type="protein sequence ID" value="SEH08165.1"/>
    <property type="molecule type" value="Genomic_DNA"/>
</dbReference>
<evidence type="ECO:0000313" key="2">
    <source>
        <dbReference type="Proteomes" id="UP000236724"/>
    </source>
</evidence>
<reference evidence="1 2" key="1">
    <citation type="submission" date="2016-10" db="EMBL/GenBank/DDBJ databases">
        <authorList>
            <person name="de Groot N.N."/>
        </authorList>
    </citation>
    <scope>NUCLEOTIDE SEQUENCE [LARGE SCALE GENOMIC DNA]</scope>
    <source>
        <strain evidence="1">MBHS1</strain>
    </source>
</reference>
<proteinExistence type="predicted"/>
<protein>
    <submittedName>
        <fullName evidence="1">Uncharacterized protein</fullName>
    </submittedName>
</protein>
<accession>A0A1H6FGK4</accession>
<dbReference type="Proteomes" id="UP000236724">
    <property type="component" value="Unassembled WGS sequence"/>
</dbReference>
<sequence>MLLSSLLPLRAISITLQFTENSKLPFYHQSIVNAWLRYLFELPDTAYENYLCIDTPETGCIDYRAKDYYRFTLIAIRGGETSLQHLLEKLQQLPHSVRHSKTKQPLRDNLRLHQACDLFTGKAIEHTTQLSVYDLPQLQAETNLWQYAQTC</sequence>
<name>A0A1H6FGK4_9GAMM</name>
<evidence type="ECO:0000313" key="1">
    <source>
        <dbReference type="EMBL" id="SEH08165.1"/>
    </source>
</evidence>
<dbReference type="RefSeq" id="WP_103921739.1">
    <property type="nucleotide sequence ID" value="NZ_FMSV02000544.1"/>
</dbReference>